<evidence type="ECO:0000313" key="1">
    <source>
        <dbReference type="EMBL" id="JAG92509.1"/>
    </source>
</evidence>
<feature type="non-terminal residue" evidence="1">
    <location>
        <position position="206"/>
    </location>
</feature>
<dbReference type="EMBL" id="GBZX01000231">
    <property type="protein sequence ID" value="JAG92509.1"/>
    <property type="molecule type" value="mRNA"/>
</dbReference>
<sequence length="206" mass="21727">MAAMRGSSLVATALPSATGTLELASLRSHVRLGVTVGNSWSWSKVAAGLTGITRSLHEHSALALGGLDSQLVEGEDLTTSLQDAGACPLSHPQRTDTELGQLVDAQIVGDGADNHGDQALPSGLLHEASHTCHRDRRPVDSAHEETLQDNFVELCTSPTGQEAVDLNQQAEVDILALGPLPDDLSVVFVAYIDTHGGYTREEKGMM</sequence>
<name>A0A0C9S595_AMBAM</name>
<reference evidence="1" key="1">
    <citation type="journal article" date="2015" name="PLoS ONE">
        <title>An Insight into the Sialome of the Lone Star Tick, Amblyomma americanum, with a Glimpse on Its Time Dependent Gene Expression.</title>
        <authorList>
            <person name="Karim S."/>
            <person name="Ribeiro J.M."/>
        </authorList>
    </citation>
    <scope>NUCLEOTIDE SEQUENCE</scope>
    <source>
        <tissue evidence="1">Salivary gland</tissue>
    </source>
</reference>
<dbReference type="AlphaFoldDB" id="A0A0C9S595"/>
<accession>A0A0C9S595</accession>
<proteinExistence type="evidence at transcript level"/>
<organism evidence="1">
    <name type="scientific">Amblyomma americanum</name>
    <name type="common">Lone star tick</name>
    <dbReference type="NCBI Taxonomy" id="6943"/>
    <lineage>
        <taxon>Eukaryota</taxon>
        <taxon>Metazoa</taxon>
        <taxon>Ecdysozoa</taxon>
        <taxon>Arthropoda</taxon>
        <taxon>Chelicerata</taxon>
        <taxon>Arachnida</taxon>
        <taxon>Acari</taxon>
        <taxon>Parasitiformes</taxon>
        <taxon>Ixodida</taxon>
        <taxon>Ixodoidea</taxon>
        <taxon>Ixodidae</taxon>
        <taxon>Amblyomminae</taxon>
        <taxon>Amblyomma</taxon>
    </lineage>
</organism>
<protein>
    <submittedName>
        <fullName evidence="1">Uncharacterized protein</fullName>
    </submittedName>
</protein>